<dbReference type="InterPro" id="IPR017884">
    <property type="entry name" value="SANT_dom"/>
</dbReference>
<evidence type="ECO:0000256" key="1">
    <source>
        <dbReference type="ARBA" id="ARBA00023015"/>
    </source>
</evidence>
<evidence type="ECO:0000256" key="2">
    <source>
        <dbReference type="ARBA" id="ARBA00023125"/>
    </source>
</evidence>
<protein>
    <submittedName>
        <fullName evidence="9">MYB360</fullName>
    </submittedName>
</protein>
<dbReference type="CDD" id="cd00167">
    <property type="entry name" value="SANT"/>
    <property type="match status" value="1"/>
</dbReference>
<keyword evidence="4" id="KW-0539">Nucleus</keyword>
<proteinExistence type="evidence at transcript level"/>
<dbReference type="EMBL" id="KC311552">
    <property type="protein sequence ID" value="AGB13670.1"/>
    <property type="molecule type" value="mRNA"/>
</dbReference>
<feature type="region of interest" description="Disordered" evidence="5">
    <location>
        <begin position="144"/>
        <end position="169"/>
    </location>
</feature>
<name>L0I6Q3_9STRA</name>
<dbReference type="SUPFAM" id="SSF46689">
    <property type="entry name" value="Homeodomain-like"/>
    <property type="match status" value="1"/>
</dbReference>
<dbReference type="PROSITE" id="PS51294">
    <property type="entry name" value="HTH_MYB"/>
    <property type="match status" value="1"/>
</dbReference>
<keyword evidence="1" id="KW-0805">Transcription regulation</keyword>
<dbReference type="InterPro" id="IPR001005">
    <property type="entry name" value="SANT/Myb"/>
</dbReference>
<reference evidence="9" key="1">
    <citation type="submission" date="2012-12" db="EMBL/GenBank/DDBJ databases">
        <title>Analysis of the transcriptome of Nannochloropsis sp.</title>
        <authorList>
            <person name="Huang Y.J."/>
        </authorList>
    </citation>
    <scope>NUCLEOTIDE SEQUENCE</scope>
</reference>
<evidence type="ECO:0000259" key="8">
    <source>
        <dbReference type="PROSITE" id="PS51294"/>
    </source>
</evidence>
<dbReference type="PROSITE" id="PS50090">
    <property type="entry name" value="MYB_LIKE"/>
    <property type="match status" value="1"/>
</dbReference>
<evidence type="ECO:0000259" key="7">
    <source>
        <dbReference type="PROSITE" id="PS51293"/>
    </source>
</evidence>
<dbReference type="PROSITE" id="PS51293">
    <property type="entry name" value="SANT"/>
    <property type="match status" value="1"/>
</dbReference>
<dbReference type="PANTHER" id="PTHR12802:SF173">
    <property type="entry name" value="MYB-LIKE PROTEIN K"/>
    <property type="match status" value="1"/>
</dbReference>
<dbReference type="GO" id="GO:0003677">
    <property type="term" value="F:DNA binding"/>
    <property type="evidence" value="ECO:0007669"/>
    <property type="project" value="UniProtKB-KW"/>
</dbReference>
<dbReference type="InterPro" id="IPR006447">
    <property type="entry name" value="Myb_dom_plants"/>
</dbReference>
<sequence length="359" mass="41008">MTCRCQGAAHSTSDCVACSVDSTHRDETREAGQEPPEKPRIYDAHFAPCTLDLTPSWAPAPNKEGGPSPLPGRWTKQEHLAFLRGLRVYGRDWNKIQRLVGTRSQPQVRSHAQKYFQRITQAKESGRIGESDFQFMMDGKRMFKSAQKRGSGGRKENKTGAQGTNQRRDARPFGWYSSPYYSEIMTKTESKVNLDLKSFEDKCHSSFLWENLKQAQLGHSTKSDGSTYTHTTSLEFPKESIRGFRTPYEMNDGCNLYRIPRMSIARLDYRNYTDCNLTTTATERYGIVSTHAEASRAVFLSKQEDVVKSIENSEPRNETAELRQGGEEKREPEQEFWNYALTHFSSEELTIFMQACLTT</sequence>
<feature type="region of interest" description="Disordered" evidence="5">
    <location>
        <begin position="309"/>
        <end position="331"/>
    </location>
</feature>
<dbReference type="Pfam" id="PF00249">
    <property type="entry name" value="Myb_DNA-binding"/>
    <property type="match status" value="1"/>
</dbReference>
<dbReference type="InterPro" id="IPR009057">
    <property type="entry name" value="Homeodomain-like_sf"/>
</dbReference>
<evidence type="ECO:0000256" key="4">
    <source>
        <dbReference type="ARBA" id="ARBA00023242"/>
    </source>
</evidence>
<dbReference type="InterPro" id="IPR017930">
    <property type="entry name" value="Myb_dom"/>
</dbReference>
<feature type="domain" description="SANT" evidence="7">
    <location>
        <begin position="69"/>
        <end position="120"/>
    </location>
</feature>
<evidence type="ECO:0000313" key="9">
    <source>
        <dbReference type="EMBL" id="AGB13670.1"/>
    </source>
</evidence>
<evidence type="ECO:0000256" key="3">
    <source>
        <dbReference type="ARBA" id="ARBA00023163"/>
    </source>
</evidence>
<dbReference type="PANTHER" id="PTHR12802">
    <property type="entry name" value="SWI/SNF COMPLEX-RELATED"/>
    <property type="match status" value="1"/>
</dbReference>
<evidence type="ECO:0000259" key="6">
    <source>
        <dbReference type="PROSITE" id="PS50090"/>
    </source>
</evidence>
<keyword evidence="2" id="KW-0238">DNA-binding</keyword>
<dbReference type="Gene3D" id="1.10.10.60">
    <property type="entry name" value="Homeodomain-like"/>
    <property type="match status" value="1"/>
</dbReference>
<evidence type="ECO:0000256" key="5">
    <source>
        <dbReference type="SAM" id="MobiDB-lite"/>
    </source>
</evidence>
<feature type="domain" description="Myb-like" evidence="6">
    <location>
        <begin position="66"/>
        <end position="116"/>
    </location>
</feature>
<accession>L0I6Q3</accession>
<organism evidence="9">
    <name type="scientific">Nannochloropsis sp. YJH-2012</name>
    <dbReference type="NCBI Taxonomy" id="1268802"/>
    <lineage>
        <taxon>Eukaryota</taxon>
        <taxon>Sar</taxon>
        <taxon>Stramenopiles</taxon>
        <taxon>Ochrophyta</taxon>
        <taxon>Eustigmatophyceae</taxon>
        <taxon>Eustigmatales</taxon>
        <taxon>Monodopsidaceae</taxon>
        <taxon>Nannochloropsis</taxon>
    </lineage>
</organism>
<keyword evidence="3" id="KW-0804">Transcription</keyword>
<dbReference type="NCBIfam" id="TIGR01557">
    <property type="entry name" value="myb_SHAQKYF"/>
    <property type="match status" value="1"/>
</dbReference>
<feature type="domain" description="HTH myb-type" evidence="8">
    <location>
        <begin position="72"/>
        <end position="120"/>
    </location>
</feature>
<dbReference type="AlphaFoldDB" id="L0I6Q3"/>
<dbReference type="SMART" id="SM00717">
    <property type="entry name" value="SANT"/>
    <property type="match status" value="1"/>
</dbReference>